<dbReference type="KEGG" id="thg:TCELL_0444"/>
<dbReference type="AlphaFoldDB" id="I3TDN1"/>
<dbReference type="InterPro" id="IPR050764">
    <property type="entry name" value="CbbQ/NirQ/NorQ/GpvN"/>
</dbReference>
<dbReference type="PANTHER" id="PTHR42759">
    <property type="entry name" value="MOXR FAMILY PROTEIN"/>
    <property type="match status" value="1"/>
</dbReference>
<dbReference type="GeneID" id="13012737"/>
<dbReference type="PANTHER" id="PTHR42759:SF1">
    <property type="entry name" value="MAGNESIUM-CHELATASE SUBUNIT CHLD"/>
    <property type="match status" value="1"/>
</dbReference>
<dbReference type="STRING" id="1184251.TCELL_0444"/>
<dbReference type="InParanoid" id="I3TDN1"/>
<dbReference type="InterPro" id="IPR003593">
    <property type="entry name" value="AAA+_ATPase"/>
</dbReference>
<dbReference type="Pfam" id="PF07726">
    <property type="entry name" value="AAA_3"/>
    <property type="match status" value="1"/>
</dbReference>
<dbReference type="InterPro" id="IPR011703">
    <property type="entry name" value="ATPase_AAA-3"/>
</dbReference>
<gene>
    <name evidence="2" type="ordered locus">TCELL_0444</name>
</gene>
<evidence type="ECO:0000259" key="1">
    <source>
        <dbReference type="SMART" id="SM00382"/>
    </source>
</evidence>
<name>I3TDN1_THEC1</name>
<organism evidence="2 3">
    <name type="scientific">Thermogladius calderae (strain DSM 22663 / VKM B-2946 / 1633)</name>
    <dbReference type="NCBI Taxonomy" id="1184251"/>
    <lineage>
        <taxon>Archaea</taxon>
        <taxon>Thermoproteota</taxon>
        <taxon>Thermoprotei</taxon>
        <taxon>Desulfurococcales</taxon>
        <taxon>Desulfurococcaceae</taxon>
        <taxon>Thermogladius</taxon>
    </lineage>
</organism>
<proteinExistence type="predicted"/>
<dbReference type="Pfam" id="PF17863">
    <property type="entry name" value="AAA_lid_2"/>
    <property type="match status" value="1"/>
</dbReference>
<dbReference type="GO" id="GO:0016887">
    <property type="term" value="F:ATP hydrolysis activity"/>
    <property type="evidence" value="ECO:0007669"/>
    <property type="project" value="InterPro"/>
</dbReference>
<dbReference type="RefSeq" id="WP_014737119.1">
    <property type="nucleotide sequence ID" value="NC_017954.1"/>
</dbReference>
<dbReference type="HOGENOM" id="CLU_034716_2_1_2"/>
<keyword evidence="3" id="KW-1185">Reference proteome</keyword>
<dbReference type="EMBL" id="CP003531">
    <property type="protein sequence ID" value="AFK50869.1"/>
    <property type="molecule type" value="Genomic_DNA"/>
</dbReference>
<reference evidence="2 3" key="1">
    <citation type="journal article" date="2012" name="J. Bacteriol.">
        <title>Complete genome sequence of the hyperthermophilic cellulolytic Crenarchaeon 'Thermogladius cellulolyticus' 1633.</title>
        <authorList>
            <person name="Mardanov A.V."/>
            <person name="Kochetkova T.V."/>
            <person name="Beletsky A.V."/>
            <person name="Bonch-Osmolovskaya E.A."/>
            <person name="Ravin N.V."/>
            <person name="Skryabin K.G."/>
        </authorList>
    </citation>
    <scope>NUCLEOTIDE SEQUENCE [LARGE SCALE GENOMIC DNA]</scope>
    <source>
        <strain evidence="3">DSM 22663 / VKM B-2946 / 1633</strain>
    </source>
</reference>
<dbReference type="InterPro" id="IPR041628">
    <property type="entry name" value="ChlI/MoxR_AAA_lid"/>
</dbReference>
<dbReference type="Gene3D" id="3.40.50.300">
    <property type="entry name" value="P-loop containing nucleotide triphosphate hydrolases"/>
    <property type="match status" value="1"/>
</dbReference>
<dbReference type="PIRSF" id="PIRSF002849">
    <property type="entry name" value="AAA_ATPase_chaperone_MoxR_prd"/>
    <property type="match status" value="1"/>
</dbReference>
<feature type="domain" description="AAA+ ATPase" evidence="1">
    <location>
        <begin position="48"/>
        <end position="209"/>
    </location>
</feature>
<dbReference type="Proteomes" id="UP000005270">
    <property type="component" value="Chromosome"/>
</dbReference>
<evidence type="ECO:0000313" key="3">
    <source>
        <dbReference type="Proteomes" id="UP000005270"/>
    </source>
</evidence>
<sequence length="324" mass="36134">MKRLARDSGLSFDIDHAREMVKQALGEIKKVYVGKEDLVKLSMATLLSSGHLLIEGLPGTGKTLLAKTLARVIGGTYRRVQGHPDTLPSDITGFHVYRPDGSSSFVRGPVFSNILLLDELNRVPSRSQAALIEAMQEYQVTVEGATYSLPRPFMVIATMIPQEYASGAYGVIETVIDRFATSLPSLYNPPEEELEIVSRSDYVIQPPVEQVLTPSDVTKISELIAYWVHVEENVKKYIVDLVSYVRSSRAVHYGPSHRASVWLYRVSRTLAFMEGRDYVIPDDVKALAVPILAHRVKIREEFEVEGVTPKSLVEEALNRVPVPK</sequence>
<dbReference type="eggNOG" id="arCOG00434">
    <property type="taxonomic scope" value="Archaea"/>
</dbReference>
<dbReference type="InterPro" id="IPR027417">
    <property type="entry name" value="P-loop_NTPase"/>
</dbReference>
<dbReference type="GO" id="GO:0005524">
    <property type="term" value="F:ATP binding"/>
    <property type="evidence" value="ECO:0007669"/>
    <property type="project" value="InterPro"/>
</dbReference>
<dbReference type="SMART" id="SM00382">
    <property type="entry name" value="AAA"/>
    <property type="match status" value="1"/>
</dbReference>
<dbReference type="CDD" id="cd00009">
    <property type="entry name" value="AAA"/>
    <property type="match status" value="1"/>
</dbReference>
<accession>I3TDN1</accession>
<protein>
    <submittedName>
        <fullName evidence="2">Methanol dehydrogenase regulatory protein (MoxR-2)</fullName>
    </submittedName>
</protein>
<dbReference type="Gene3D" id="1.10.8.80">
    <property type="entry name" value="Magnesium chelatase subunit I, C-Terminal domain"/>
    <property type="match status" value="1"/>
</dbReference>
<dbReference type="SUPFAM" id="SSF52540">
    <property type="entry name" value="P-loop containing nucleoside triphosphate hydrolases"/>
    <property type="match status" value="1"/>
</dbReference>
<evidence type="ECO:0000313" key="2">
    <source>
        <dbReference type="EMBL" id="AFK50869.1"/>
    </source>
</evidence>